<dbReference type="PANTHER" id="PTHR10458:SF8">
    <property type="entry name" value="PEPTIDE DEFORMYLASE 2"/>
    <property type="match status" value="1"/>
</dbReference>
<evidence type="ECO:0000256" key="1">
    <source>
        <dbReference type="ARBA" id="ARBA00010759"/>
    </source>
</evidence>
<sequence>MITMKDFVPEKEPILREKAKPVEFPINEELKETVVAMRQFLINSQDSKMAEKYNLRPGVGVAAPQIGIDQQIFAVYLMDYDEEGNETEPLIDEIFVNPKIISHAVQKVALKEGEGCLSVPREVPGIVPRPKRVTVKYNDLEGNEKKIRLRDYEAVVVQHEIDHLKGILFYDHIDEKTPWEPDEDTTLI</sequence>
<keyword evidence="2 6" id="KW-0479">Metal-binding</keyword>
<dbReference type="CDD" id="cd00487">
    <property type="entry name" value="Pep_deformylase"/>
    <property type="match status" value="1"/>
</dbReference>
<evidence type="ECO:0000256" key="5">
    <source>
        <dbReference type="ARBA" id="ARBA00023004"/>
    </source>
</evidence>
<comment type="function">
    <text evidence="6">Removes the formyl group from the N-terminal Met of newly synthesized proteins. Requires at least a dipeptide for an efficient rate of reaction. N-terminal L-methionine is a prerequisite for activity but the enzyme has broad specificity at other positions.</text>
</comment>
<dbReference type="PIRSF" id="PIRSF004749">
    <property type="entry name" value="Pep_def"/>
    <property type="match status" value="1"/>
</dbReference>
<dbReference type="InterPro" id="IPR023635">
    <property type="entry name" value="Peptide_deformylase"/>
</dbReference>
<organism evidence="7 8">
    <name type="scientific">Ruoffia tabacinasalis</name>
    <dbReference type="NCBI Taxonomy" id="87458"/>
    <lineage>
        <taxon>Bacteria</taxon>
        <taxon>Bacillati</taxon>
        <taxon>Bacillota</taxon>
        <taxon>Bacilli</taxon>
        <taxon>Lactobacillales</taxon>
        <taxon>Aerococcaceae</taxon>
        <taxon>Ruoffia</taxon>
    </lineage>
</organism>
<evidence type="ECO:0000313" key="7">
    <source>
        <dbReference type="EMBL" id="TLQ48782.1"/>
    </source>
</evidence>
<comment type="similarity">
    <text evidence="1 6">Belongs to the polypeptide deformylase family.</text>
</comment>
<dbReference type="GO" id="GO:0042586">
    <property type="term" value="F:peptide deformylase activity"/>
    <property type="evidence" value="ECO:0007669"/>
    <property type="project" value="UniProtKB-UniRule"/>
</dbReference>
<dbReference type="NCBIfam" id="TIGR00079">
    <property type="entry name" value="pept_deformyl"/>
    <property type="match status" value="1"/>
</dbReference>
<dbReference type="GO" id="GO:0046872">
    <property type="term" value="F:metal ion binding"/>
    <property type="evidence" value="ECO:0007669"/>
    <property type="project" value="UniProtKB-KW"/>
</dbReference>
<dbReference type="GO" id="GO:0006412">
    <property type="term" value="P:translation"/>
    <property type="evidence" value="ECO:0007669"/>
    <property type="project" value="UniProtKB-UniRule"/>
</dbReference>
<protein>
    <recommendedName>
        <fullName evidence="6">Peptide deformylase</fullName>
        <shortName evidence="6">PDF</shortName>
        <ecNumber evidence="6">3.5.1.88</ecNumber>
    </recommendedName>
    <alternativeName>
        <fullName evidence="6">Polypeptide deformylase</fullName>
    </alternativeName>
</protein>
<gene>
    <name evidence="6" type="primary">def</name>
    <name evidence="7" type="ORF">FEZ33_03790</name>
</gene>
<dbReference type="Proteomes" id="UP000306420">
    <property type="component" value="Unassembled WGS sequence"/>
</dbReference>
<evidence type="ECO:0000256" key="4">
    <source>
        <dbReference type="ARBA" id="ARBA00022917"/>
    </source>
</evidence>
<keyword evidence="4 6" id="KW-0648">Protein biosynthesis</keyword>
<dbReference type="PRINTS" id="PR01576">
    <property type="entry name" value="PDEFORMYLASE"/>
</dbReference>
<dbReference type="Gene3D" id="3.90.45.10">
    <property type="entry name" value="Peptide deformylase"/>
    <property type="match status" value="1"/>
</dbReference>
<feature type="active site" evidence="6">
    <location>
        <position position="160"/>
    </location>
</feature>
<dbReference type="OrthoDB" id="9784988at2"/>
<dbReference type="HAMAP" id="MF_00163">
    <property type="entry name" value="Pep_deformylase"/>
    <property type="match status" value="1"/>
</dbReference>
<reference evidence="7 8" key="1">
    <citation type="submission" date="2019-05" db="EMBL/GenBank/DDBJ databases">
        <title>The metagenome of a microbial culture collection derived from dairy environment covers the genomic content of the human microbiome.</title>
        <authorList>
            <person name="Roder T."/>
            <person name="Wuthrich D."/>
            <person name="Sattari Z."/>
            <person name="Von Ah U."/>
            <person name="Bar C."/>
            <person name="Ronchi F."/>
            <person name="Macpherson A.J."/>
            <person name="Ganal-Vonarburg S.C."/>
            <person name="Bruggmann R."/>
            <person name="Vergeres G."/>
        </authorList>
    </citation>
    <scope>NUCLEOTIDE SEQUENCE [LARGE SCALE GENOMIC DNA]</scope>
    <source>
        <strain evidence="7 8">FAM 24227</strain>
    </source>
</reference>
<evidence type="ECO:0000256" key="3">
    <source>
        <dbReference type="ARBA" id="ARBA00022801"/>
    </source>
</evidence>
<comment type="catalytic activity">
    <reaction evidence="6">
        <text>N-terminal N-formyl-L-methionyl-[peptide] + H2O = N-terminal L-methionyl-[peptide] + formate</text>
        <dbReference type="Rhea" id="RHEA:24420"/>
        <dbReference type="Rhea" id="RHEA-COMP:10639"/>
        <dbReference type="Rhea" id="RHEA-COMP:10640"/>
        <dbReference type="ChEBI" id="CHEBI:15377"/>
        <dbReference type="ChEBI" id="CHEBI:15740"/>
        <dbReference type="ChEBI" id="CHEBI:49298"/>
        <dbReference type="ChEBI" id="CHEBI:64731"/>
        <dbReference type="EC" id="3.5.1.88"/>
    </reaction>
</comment>
<dbReference type="InterPro" id="IPR036821">
    <property type="entry name" value="Peptide_deformylase_sf"/>
</dbReference>
<evidence type="ECO:0000256" key="2">
    <source>
        <dbReference type="ARBA" id="ARBA00022723"/>
    </source>
</evidence>
<dbReference type="Pfam" id="PF01327">
    <property type="entry name" value="Pep_deformylase"/>
    <property type="match status" value="1"/>
</dbReference>
<accession>A0A5R9EFC9</accession>
<evidence type="ECO:0000313" key="8">
    <source>
        <dbReference type="Proteomes" id="UP000306420"/>
    </source>
</evidence>
<dbReference type="EC" id="3.5.1.88" evidence="6"/>
<dbReference type="RefSeq" id="WP_138404070.1">
    <property type="nucleotide sequence ID" value="NZ_VBSP01000008.1"/>
</dbReference>
<proteinExistence type="inferred from homology"/>
<name>A0A5R9EFC9_9LACT</name>
<dbReference type="PANTHER" id="PTHR10458">
    <property type="entry name" value="PEPTIDE DEFORMYLASE"/>
    <property type="match status" value="1"/>
</dbReference>
<keyword evidence="3 6" id="KW-0378">Hydrolase</keyword>
<dbReference type="EMBL" id="VBSP01000008">
    <property type="protein sequence ID" value="TLQ48782.1"/>
    <property type="molecule type" value="Genomic_DNA"/>
</dbReference>
<dbReference type="AlphaFoldDB" id="A0A5R9EFC9"/>
<dbReference type="FunFam" id="3.90.45.10:FF:000002">
    <property type="entry name" value="Peptide deformylase"/>
    <property type="match status" value="1"/>
</dbReference>
<evidence type="ECO:0000256" key="6">
    <source>
        <dbReference type="HAMAP-Rule" id="MF_00163"/>
    </source>
</evidence>
<feature type="binding site" evidence="6">
    <location>
        <position position="163"/>
    </location>
    <ligand>
        <name>Fe cation</name>
        <dbReference type="ChEBI" id="CHEBI:24875"/>
    </ligand>
</feature>
<dbReference type="SUPFAM" id="SSF56420">
    <property type="entry name" value="Peptide deformylase"/>
    <property type="match status" value="1"/>
</dbReference>
<feature type="binding site" evidence="6">
    <location>
        <position position="116"/>
    </location>
    <ligand>
        <name>Fe cation</name>
        <dbReference type="ChEBI" id="CHEBI:24875"/>
    </ligand>
</feature>
<feature type="binding site" evidence="6">
    <location>
        <position position="159"/>
    </location>
    <ligand>
        <name>Fe cation</name>
        <dbReference type="ChEBI" id="CHEBI:24875"/>
    </ligand>
</feature>
<comment type="cofactor">
    <cofactor evidence="6">
        <name>Fe(2+)</name>
        <dbReference type="ChEBI" id="CHEBI:29033"/>
    </cofactor>
    <text evidence="6">Binds 1 Fe(2+) ion.</text>
</comment>
<comment type="caution">
    <text evidence="7">The sequence shown here is derived from an EMBL/GenBank/DDBJ whole genome shotgun (WGS) entry which is preliminary data.</text>
</comment>
<keyword evidence="5 6" id="KW-0408">Iron</keyword>